<evidence type="ECO:0000256" key="1">
    <source>
        <dbReference type="SAM" id="MobiDB-lite"/>
    </source>
</evidence>
<name>A0ABQ4EK48_9ACTN</name>
<comment type="caution">
    <text evidence="3">The sequence shown here is derived from an EMBL/GenBank/DDBJ whole genome shotgun (WGS) entry which is preliminary data.</text>
</comment>
<dbReference type="PROSITE" id="PS51257">
    <property type="entry name" value="PROKAR_LIPOPROTEIN"/>
    <property type="match status" value="1"/>
</dbReference>
<sequence>MRLRLAKGVLVVTLAVAALPLAAGCTIGAEPDRAGATGSAEDQQDGASPAEGRPAELGPVVATREVQFDGNGAGEVVPIKVELYGLRRDQGFLTVRVRLTNVSPDPKQDWQISSTFQGDAPRLKSGSAFSGVYLVDRKNRKQYLVARNANQQYLASADLGAVFVEPRQAVDLFATFGAPPDDVSSVDVVIPRIPVFENVPLG</sequence>
<reference evidence="3 4" key="1">
    <citation type="submission" date="2021-01" db="EMBL/GenBank/DDBJ databases">
        <title>Whole genome shotgun sequence of Plantactinospora mayteni NBRC 109088.</title>
        <authorList>
            <person name="Komaki H."/>
            <person name="Tamura T."/>
        </authorList>
    </citation>
    <scope>NUCLEOTIDE SEQUENCE [LARGE SCALE GENOMIC DNA]</scope>
    <source>
        <strain evidence="3 4">NBRC 109088</strain>
    </source>
</reference>
<keyword evidence="4" id="KW-1185">Reference proteome</keyword>
<proteinExistence type="predicted"/>
<gene>
    <name evidence="3" type="ORF">Pma05_16690</name>
</gene>
<dbReference type="RefSeq" id="WP_203856704.1">
    <property type="nucleotide sequence ID" value="NZ_BAAAZQ010000016.1"/>
</dbReference>
<protein>
    <recommendedName>
        <fullName evidence="5">DUF4352 domain-containing protein</fullName>
    </recommendedName>
</protein>
<evidence type="ECO:0000256" key="2">
    <source>
        <dbReference type="SAM" id="SignalP"/>
    </source>
</evidence>
<feature type="chain" id="PRO_5046891366" description="DUF4352 domain-containing protein" evidence="2">
    <location>
        <begin position="24"/>
        <end position="202"/>
    </location>
</feature>
<accession>A0ABQ4EK48</accession>
<evidence type="ECO:0000313" key="3">
    <source>
        <dbReference type="EMBL" id="GIG95096.1"/>
    </source>
</evidence>
<feature type="region of interest" description="Disordered" evidence="1">
    <location>
        <begin position="33"/>
        <end position="55"/>
    </location>
</feature>
<dbReference type="EMBL" id="BONX01000008">
    <property type="protein sequence ID" value="GIG95096.1"/>
    <property type="molecule type" value="Genomic_DNA"/>
</dbReference>
<keyword evidence="2" id="KW-0732">Signal</keyword>
<evidence type="ECO:0008006" key="5">
    <source>
        <dbReference type="Google" id="ProtNLM"/>
    </source>
</evidence>
<feature type="signal peptide" evidence="2">
    <location>
        <begin position="1"/>
        <end position="23"/>
    </location>
</feature>
<dbReference type="Proteomes" id="UP000621500">
    <property type="component" value="Unassembled WGS sequence"/>
</dbReference>
<evidence type="ECO:0000313" key="4">
    <source>
        <dbReference type="Proteomes" id="UP000621500"/>
    </source>
</evidence>
<organism evidence="3 4">
    <name type="scientific">Plantactinospora mayteni</name>
    <dbReference type="NCBI Taxonomy" id="566021"/>
    <lineage>
        <taxon>Bacteria</taxon>
        <taxon>Bacillati</taxon>
        <taxon>Actinomycetota</taxon>
        <taxon>Actinomycetes</taxon>
        <taxon>Micromonosporales</taxon>
        <taxon>Micromonosporaceae</taxon>
        <taxon>Plantactinospora</taxon>
    </lineage>
</organism>